<evidence type="ECO:0000313" key="1">
    <source>
        <dbReference type="EMBL" id="KAL0486460.1"/>
    </source>
</evidence>
<proteinExistence type="predicted"/>
<comment type="caution">
    <text evidence="1">The sequence shown here is derived from an EMBL/GenBank/DDBJ whole genome shotgun (WGS) entry which is preliminary data.</text>
</comment>
<sequence>MSSASFFTLSSGLKDRLQKVCDEYTFMDKDITEKMSVTFVGLKSTWKTGILHTLTTGKEPANVSEVPIRAAQSYNLQLSEDHKVEFEVRDMDDDKSGEAVRMRKDAYSRSTGYVLCFNSHLEETFAELEKYFVMEIKKSKIEKKNNSKSDIAPFVLLSIDYQPNGAKVIRGDQVADTRIVHLANTLGKEVALVTIPSGTSSKDMCDVLDKILRMIYHAGGGFATPALDKEFINSCKVYEPRNQKPKEKSCILQ</sequence>
<gene>
    <name evidence="1" type="ORF">AKO1_012062</name>
</gene>
<name>A0AAW2ZAJ5_9EUKA</name>
<reference evidence="1 2" key="1">
    <citation type="submission" date="2024-03" db="EMBL/GenBank/DDBJ databases">
        <title>The Acrasis kona genome and developmental transcriptomes reveal deep origins of eukaryotic multicellular pathways.</title>
        <authorList>
            <person name="Sheikh S."/>
            <person name="Fu C.-J."/>
            <person name="Brown M.W."/>
            <person name="Baldauf S.L."/>
        </authorList>
    </citation>
    <scope>NUCLEOTIDE SEQUENCE [LARGE SCALE GENOMIC DNA]</scope>
    <source>
        <strain evidence="1 2">ATCC MYA-3509</strain>
    </source>
</reference>
<dbReference type="EMBL" id="JAOPGA020001235">
    <property type="protein sequence ID" value="KAL0486460.1"/>
    <property type="molecule type" value="Genomic_DNA"/>
</dbReference>
<dbReference type="Gene3D" id="3.40.50.300">
    <property type="entry name" value="P-loop containing nucleotide triphosphate hydrolases"/>
    <property type="match status" value="1"/>
</dbReference>
<accession>A0AAW2ZAJ5</accession>
<dbReference type="AlphaFoldDB" id="A0AAW2ZAJ5"/>
<protein>
    <submittedName>
        <fullName evidence="1">Ras-related protein Rab</fullName>
    </submittedName>
</protein>
<dbReference type="SUPFAM" id="SSF52540">
    <property type="entry name" value="P-loop containing nucleoside triphosphate hydrolases"/>
    <property type="match status" value="1"/>
</dbReference>
<organism evidence="1 2">
    <name type="scientific">Acrasis kona</name>
    <dbReference type="NCBI Taxonomy" id="1008807"/>
    <lineage>
        <taxon>Eukaryota</taxon>
        <taxon>Discoba</taxon>
        <taxon>Heterolobosea</taxon>
        <taxon>Tetramitia</taxon>
        <taxon>Eutetramitia</taxon>
        <taxon>Acrasidae</taxon>
        <taxon>Acrasis</taxon>
    </lineage>
</organism>
<keyword evidence="2" id="KW-1185">Reference proteome</keyword>
<dbReference type="InterPro" id="IPR027417">
    <property type="entry name" value="P-loop_NTPase"/>
</dbReference>
<dbReference type="Proteomes" id="UP001431209">
    <property type="component" value="Unassembled WGS sequence"/>
</dbReference>
<evidence type="ECO:0000313" key="2">
    <source>
        <dbReference type="Proteomes" id="UP001431209"/>
    </source>
</evidence>